<dbReference type="InterPro" id="IPR001304">
    <property type="entry name" value="C-type_lectin-like"/>
</dbReference>
<accession>A0A3B4ACF9</accession>
<evidence type="ECO:0000259" key="1">
    <source>
        <dbReference type="PROSITE" id="PS50041"/>
    </source>
</evidence>
<dbReference type="SMART" id="SM00034">
    <property type="entry name" value="CLECT"/>
    <property type="match status" value="1"/>
</dbReference>
<reference evidence="2" key="2">
    <citation type="submission" date="2025-09" db="UniProtKB">
        <authorList>
            <consortium name="Ensembl"/>
        </authorList>
    </citation>
    <scope>IDENTIFICATION</scope>
</reference>
<dbReference type="STRING" id="409849.ENSPMGP00000014762"/>
<evidence type="ECO:0000313" key="3">
    <source>
        <dbReference type="Proteomes" id="UP000261520"/>
    </source>
</evidence>
<keyword evidence="3" id="KW-1185">Reference proteome</keyword>
<dbReference type="Proteomes" id="UP000261520">
    <property type="component" value="Unplaced"/>
</dbReference>
<dbReference type="InterPro" id="IPR016186">
    <property type="entry name" value="C-type_lectin-like/link_sf"/>
</dbReference>
<evidence type="ECO:0000313" key="2">
    <source>
        <dbReference type="Ensembl" id="ENSPMGP00000014762.1"/>
    </source>
</evidence>
<reference evidence="2" key="1">
    <citation type="submission" date="2025-08" db="UniProtKB">
        <authorList>
            <consortium name="Ensembl"/>
        </authorList>
    </citation>
    <scope>IDENTIFICATION</scope>
</reference>
<dbReference type="SUPFAM" id="SSF56436">
    <property type="entry name" value="C-type lectin-like"/>
    <property type="match status" value="1"/>
</dbReference>
<dbReference type="Gene3D" id="3.10.100.10">
    <property type="entry name" value="Mannose-Binding Protein A, subunit A"/>
    <property type="match status" value="1"/>
</dbReference>
<dbReference type="Pfam" id="PF00059">
    <property type="entry name" value="Lectin_C"/>
    <property type="match status" value="1"/>
</dbReference>
<dbReference type="Ensembl" id="ENSPMGT00000015739.1">
    <property type="protein sequence ID" value="ENSPMGP00000014762.1"/>
    <property type="gene ID" value="ENSPMGG00000012100.1"/>
</dbReference>
<proteinExistence type="predicted"/>
<dbReference type="AlphaFoldDB" id="A0A3B4ACF9"/>
<dbReference type="PROSITE" id="PS50041">
    <property type="entry name" value="C_TYPE_LECTIN_2"/>
    <property type="match status" value="1"/>
</dbReference>
<dbReference type="CDD" id="cd00037">
    <property type="entry name" value="CLECT"/>
    <property type="match status" value="1"/>
</dbReference>
<sequence>MAAVPHIVNGKKIILSMETVVLLLHSIISSNLMEMVVESHQCALKVKSLDIIIPHQTQNIIVVVNKTRLTWKQALDYCDKKHSGLLQILTPEHQKSVELWLSNTGYTETFWVGLRQSRVFGFWIWKDTMVNSSNWANGEQPVMPLSHQCGVIQAPGYTWRDHNCLHPLQLKHLRKYIE</sequence>
<organism evidence="2 3">
    <name type="scientific">Periophthalmus magnuspinnatus</name>
    <dbReference type="NCBI Taxonomy" id="409849"/>
    <lineage>
        <taxon>Eukaryota</taxon>
        <taxon>Metazoa</taxon>
        <taxon>Chordata</taxon>
        <taxon>Craniata</taxon>
        <taxon>Vertebrata</taxon>
        <taxon>Euteleostomi</taxon>
        <taxon>Actinopterygii</taxon>
        <taxon>Neopterygii</taxon>
        <taxon>Teleostei</taxon>
        <taxon>Neoteleostei</taxon>
        <taxon>Acanthomorphata</taxon>
        <taxon>Gobiaria</taxon>
        <taxon>Gobiiformes</taxon>
        <taxon>Gobioidei</taxon>
        <taxon>Gobiidae</taxon>
        <taxon>Oxudercinae</taxon>
        <taxon>Periophthalmus</taxon>
    </lineage>
</organism>
<protein>
    <recommendedName>
        <fullName evidence="1">C-type lectin domain-containing protein</fullName>
    </recommendedName>
</protein>
<feature type="domain" description="C-type lectin" evidence="1">
    <location>
        <begin position="64"/>
        <end position="164"/>
    </location>
</feature>
<dbReference type="InterPro" id="IPR016187">
    <property type="entry name" value="CTDL_fold"/>
</dbReference>
<name>A0A3B4ACF9_9GOBI</name>